<reference evidence="1" key="1">
    <citation type="submission" date="2021-12" db="EMBL/GenBank/DDBJ databases">
        <title>Prjna785345.</title>
        <authorList>
            <person name="Rujirawat T."/>
            <person name="Krajaejun T."/>
        </authorList>
    </citation>
    <scope>NUCLEOTIDE SEQUENCE</scope>
    <source>
        <strain evidence="1">Pi057C3</strain>
    </source>
</reference>
<comment type="caution">
    <text evidence="1">The sequence shown here is derived from an EMBL/GenBank/DDBJ whole genome shotgun (WGS) entry which is preliminary data.</text>
</comment>
<dbReference type="AlphaFoldDB" id="A0AAD5L4W0"/>
<evidence type="ECO:0000313" key="2">
    <source>
        <dbReference type="Proteomes" id="UP001209570"/>
    </source>
</evidence>
<accession>A0AAD5L4W0</accession>
<proteinExistence type="predicted"/>
<keyword evidence="2" id="KW-1185">Reference proteome</keyword>
<evidence type="ECO:0000313" key="1">
    <source>
        <dbReference type="EMBL" id="KAJ0389571.1"/>
    </source>
</evidence>
<dbReference type="Proteomes" id="UP001209570">
    <property type="component" value="Unassembled WGS sequence"/>
</dbReference>
<organism evidence="1 2">
    <name type="scientific">Pythium insidiosum</name>
    <name type="common">Pythiosis disease agent</name>
    <dbReference type="NCBI Taxonomy" id="114742"/>
    <lineage>
        <taxon>Eukaryota</taxon>
        <taxon>Sar</taxon>
        <taxon>Stramenopiles</taxon>
        <taxon>Oomycota</taxon>
        <taxon>Peronosporomycetes</taxon>
        <taxon>Pythiales</taxon>
        <taxon>Pythiaceae</taxon>
        <taxon>Pythium</taxon>
    </lineage>
</organism>
<name>A0AAD5L4W0_PYTIN</name>
<dbReference type="EMBL" id="JAKCXM010003534">
    <property type="protein sequence ID" value="KAJ0389571.1"/>
    <property type="molecule type" value="Genomic_DNA"/>
</dbReference>
<protein>
    <submittedName>
        <fullName evidence="1">Uncharacterized protein</fullName>
    </submittedName>
</protein>
<sequence>MLFTIEETRKHLHGAVDNYFRLPNAALEHYAVAGEKAELPLPQLTVWRSWNGVSLPTETFPLSGRNESEWPLPLQFGFKNLTATRQFFDLLDSMELRFVVGMKRKDDEKFPSKEVYEWWIQFTYDLQNQGHLEVAMNFGMRPKRPHEQRTATISAEAGELERHGIPPIFFDHNTVFDWCLLLLICLYQVRC</sequence>
<gene>
    <name evidence="1" type="ORF">P43SY_011901</name>
</gene>